<comment type="similarity">
    <text evidence="12">Belongs to the tetrahydrofolate dehydrogenase/cyclohydrolase family.</text>
</comment>
<feature type="binding site" evidence="12">
    <location>
        <position position="233"/>
    </location>
    <ligand>
        <name>NADP(+)</name>
        <dbReference type="ChEBI" id="CHEBI:58349"/>
    </ligand>
</feature>
<keyword evidence="7 12" id="KW-0521">NADP</keyword>
<evidence type="ECO:0000256" key="4">
    <source>
        <dbReference type="ARBA" id="ARBA00022605"/>
    </source>
</evidence>
<evidence type="ECO:0000256" key="10">
    <source>
        <dbReference type="ARBA" id="ARBA00023167"/>
    </source>
</evidence>
<dbReference type="GO" id="GO:0004477">
    <property type="term" value="F:methenyltetrahydrofolate cyclohydrolase activity"/>
    <property type="evidence" value="ECO:0007669"/>
    <property type="project" value="UniProtKB-UniRule"/>
</dbReference>
<dbReference type="SUPFAM" id="SSF53223">
    <property type="entry name" value="Aminoacid dehydrogenase-like, N-terminal domain"/>
    <property type="match status" value="1"/>
</dbReference>
<dbReference type="GO" id="GO:0004488">
    <property type="term" value="F:methylenetetrahydrofolate dehydrogenase (NADP+) activity"/>
    <property type="evidence" value="ECO:0007669"/>
    <property type="project" value="UniProtKB-UniRule"/>
</dbReference>
<evidence type="ECO:0000313" key="15">
    <source>
        <dbReference type="EMBL" id="ABY94753.1"/>
    </source>
</evidence>
<evidence type="ECO:0000256" key="1">
    <source>
        <dbReference type="ARBA" id="ARBA00004777"/>
    </source>
</evidence>
<keyword evidence="9 12" id="KW-0368">Histidine biosynthesis</keyword>
<dbReference type="InterPro" id="IPR046346">
    <property type="entry name" value="Aminoacid_DH-like_N_sf"/>
</dbReference>
<dbReference type="HAMAP" id="MF_01576">
    <property type="entry name" value="THF_DHG_CYH"/>
    <property type="match status" value="1"/>
</dbReference>
<accession>B0K9E0</accession>
<dbReference type="SUPFAM" id="SSF51735">
    <property type="entry name" value="NAD(P)-binding Rossmann-fold domains"/>
    <property type="match status" value="1"/>
</dbReference>
<name>B0K9E0_THEP3</name>
<dbReference type="GO" id="GO:0009086">
    <property type="term" value="P:methionine biosynthetic process"/>
    <property type="evidence" value="ECO:0007669"/>
    <property type="project" value="UniProtKB-KW"/>
</dbReference>
<dbReference type="KEGG" id="tpd:Teth39_1098"/>
<keyword evidence="11 12" id="KW-0511">Multifunctional enzyme</keyword>
<evidence type="ECO:0000256" key="2">
    <source>
        <dbReference type="ARBA" id="ARBA00011738"/>
    </source>
</evidence>
<dbReference type="EC" id="1.5.1.5" evidence="12"/>
<dbReference type="Proteomes" id="UP000002156">
    <property type="component" value="Chromosome"/>
</dbReference>
<gene>
    <name evidence="12" type="primary">folD</name>
    <name evidence="15" type="ordered locus">Teth39_1098</name>
</gene>
<protein>
    <recommendedName>
        <fullName evidence="12">Bifunctional protein FolD</fullName>
    </recommendedName>
    <domain>
        <recommendedName>
            <fullName evidence="12">Methylenetetrahydrofolate dehydrogenase</fullName>
            <ecNumber evidence="12">1.5.1.5</ecNumber>
        </recommendedName>
    </domain>
    <domain>
        <recommendedName>
            <fullName evidence="12">Methenyltetrahydrofolate cyclohydrolase</fullName>
            <ecNumber evidence="12">3.5.4.9</ecNumber>
        </recommendedName>
    </domain>
</protein>
<keyword evidence="6 12" id="KW-0378">Hydrolase</keyword>
<keyword evidence="5 12" id="KW-0658">Purine biosynthesis</keyword>
<comment type="caution">
    <text evidence="12">Lacks conserved residue(s) required for the propagation of feature annotation.</text>
</comment>
<dbReference type="InterPro" id="IPR020631">
    <property type="entry name" value="THF_DH/CycHdrlase_NAD-bd_dom"/>
</dbReference>
<feature type="binding site" evidence="12">
    <location>
        <begin position="167"/>
        <end position="169"/>
    </location>
    <ligand>
        <name>NADP(+)</name>
        <dbReference type="ChEBI" id="CHEBI:58349"/>
    </ligand>
</feature>
<comment type="subunit">
    <text evidence="2 12">Homodimer.</text>
</comment>
<keyword evidence="10 12" id="KW-0486">Methionine biosynthesis</keyword>
<feature type="domain" description="Tetrahydrofolate dehydrogenase/cyclohydrolase catalytic" evidence="13">
    <location>
        <begin position="12"/>
        <end position="122"/>
    </location>
</feature>
<dbReference type="CDD" id="cd01080">
    <property type="entry name" value="NAD_bind_m-THF_DH_Cyclohyd"/>
    <property type="match status" value="1"/>
</dbReference>
<keyword evidence="16" id="KW-1185">Reference proteome</keyword>
<dbReference type="Pfam" id="PF00763">
    <property type="entry name" value="THF_DHG_CYH"/>
    <property type="match status" value="1"/>
</dbReference>
<evidence type="ECO:0000256" key="8">
    <source>
        <dbReference type="ARBA" id="ARBA00023002"/>
    </source>
</evidence>
<dbReference type="AlphaFoldDB" id="B0K9E0"/>
<dbReference type="EMBL" id="CP000924">
    <property type="protein sequence ID" value="ABY94753.1"/>
    <property type="molecule type" value="Genomic_DNA"/>
</dbReference>
<feature type="domain" description="Tetrahydrofolate dehydrogenase/cyclohydrolase NAD(P)-binding" evidence="14">
    <location>
        <begin position="141"/>
        <end position="281"/>
    </location>
</feature>
<dbReference type="GO" id="GO:0000105">
    <property type="term" value="P:L-histidine biosynthetic process"/>
    <property type="evidence" value="ECO:0007669"/>
    <property type="project" value="UniProtKB-KW"/>
</dbReference>
<dbReference type="PANTHER" id="PTHR48099">
    <property type="entry name" value="C-1-TETRAHYDROFOLATE SYNTHASE, CYTOPLASMIC-RELATED"/>
    <property type="match status" value="1"/>
</dbReference>
<dbReference type="PANTHER" id="PTHR48099:SF5">
    <property type="entry name" value="C-1-TETRAHYDROFOLATE SYNTHASE, CYTOPLASMIC"/>
    <property type="match status" value="1"/>
</dbReference>
<dbReference type="InterPro" id="IPR020630">
    <property type="entry name" value="THF_DH/CycHdrlase_cat_dom"/>
</dbReference>
<evidence type="ECO:0000256" key="12">
    <source>
        <dbReference type="HAMAP-Rule" id="MF_01576"/>
    </source>
</evidence>
<comment type="catalytic activity">
    <reaction evidence="12">
        <text>(6R)-5,10-methenyltetrahydrofolate + H2O = (6R)-10-formyltetrahydrofolate + H(+)</text>
        <dbReference type="Rhea" id="RHEA:23700"/>
        <dbReference type="ChEBI" id="CHEBI:15377"/>
        <dbReference type="ChEBI" id="CHEBI:15378"/>
        <dbReference type="ChEBI" id="CHEBI:57455"/>
        <dbReference type="ChEBI" id="CHEBI:195366"/>
        <dbReference type="EC" id="3.5.4.9"/>
    </reaction>
</comment>
<dbReference type="InterPro" id="IPR036291">
    <property type="entry name" value="NAD(P)-bd_dom_sf"/>
</dbReference>
<dbReference type="EC" id="3.5.4.9" evidence="12"/>
<evidence type="ECO:0000256" key="7">
    <source>
        <dbReference type="ARBA" id="ARBA00022857"/>
    </source>
</evidence>
<dbReference type="GO" id="GO:0006164">
    <property type="term" value="P:purine nucleotide biosynthetic process"/>
    <property type="evidence" value="ECO:0007669"/>
    <property type="project" value="UniProtKB-KW"/>
</dbReference>
<evidence type="ECO:0000256" key="3">
    <source>
        <dbReference type="ARBA" id="ARBA00022563"/>
    </source>
</evidence>
<comment type="catalytic activity">
    <reaction evidence="12">
        <text>(6R)-5,10-methylene-5,6,7,8-tetrahydrofolate + NADP(+) = (6R)-5,10-methenyltetrahydrofolate + NADPH</text>
        <dbReference type="Rhea" id="RHEA:22812"/>
        <dbReference type="ChEBI" id="CHEBI:15636"/>
        <dbReference type="ChEBI" id="CHEBI:57455"/>
        <dbReference type="ChEBI" id="CHEBI:57783"/>
        <dbReference type="ChEBI" id="CHEBI:58349"/>
        <dbReference type="EC" id="1.5.1.5"/>
    </reaction>
</comment>
<dbReference type="eggNOG" id="COG0190">
    <property type="taxonomic scope" value="Bacteria"/>
</dbReference>
<dbReference type="FunFam" id="3.40.50.720:FF:000094">
    <property type="entry name" value="Bifunctional protein FolD"/>
    <property type="match status" value="1"/>
</dbReference>
<keyword evidence="8 12" id="KW-0560">Oxidoreductase</keyword>
<evidence type="ECO:0000256" key="11">
    <source>
        <dbReference type="ARBA" id="ARBA00023268"/>
    </source>
</evidence>
<dbReference type="Gene3D" id="3.40.50.10860">
    <property type="entry name" value="Leucine Dehydrogenase, chain A, domain 1"/>
    <property type="match status" value="1"/>
</dbReference>
<proteinExistence type="inferred from homology"/>
<dbReference type="FunFam" id="3.40.50.10860:FF:000005">
    <property type="entry name" value="C-1-tetrahydrofolate synthase, cytoplasmic, putative"/>
    <property type="match status" value="1"/>
</dbReference>
<dbReference type="GO" id="GO:0005829">
    <property type="term" value="C:cytosol"/>
    <property type="evidence" value="ECO:0007669"/>
    <property type="project" value="TreeGrafter"/>
</dbReference>
<evidence type="ECO:0000259" key="13">
    <source>
        <dbReference type="Pfam" id="PF00763"/>
    </source>
</evidence>
<dbReference type="STRING" id="340099.Teth39_1098"/>
<dbReference type="GO" id="GO:0035999">
    <property type="term" value="P:tetrahydrofolate interconversion"/>
    <property type="evidence" value="ECO:0007669"/>
    <property type="project" value="UniProtKB-UniRule"/>
</dbReference>
<evidence type="ECO:0000256" key="5">
    <source>
        <dbReference type="ARBA" id="ARBA00022755"/>
    </source>
</evidence>
<organism evidence="15 16">
    <name type="scientific">Thermoanaerobacter pseudethanolicus (strain ATCC 33223 / 39E)</name>
    <name type="common">Clostridium thermohydrosulfuricum</name>
    <dbReference type="NCBI Taxonomy" id="340099"/>
    <lineage>
        <taxon>Bacteria</taxon>
        <taxon>Bacillati</taxon>
        <taxon>Bacillota</taxon>
        <taxon>Clostridia</taxon>
        <taxon>Thermoanaerobacterales</taxon>
        <taxon>Thermoanaerobacteraceae</taxon>
        <taxon>Thermoanaerobacter</taxon>
    </lineage>
</organism>
<comment type="pathway">
    <text evidence="1 12">One-carbon metabolism; tetrahydrofolate interconversion.</text>
</comment>
<comment type="function">
    <text evidence="12">Catalyzes the oxidation of 5,10-methylenetetrahydrofolate to 5,10-methenyltetrahydrofolate and then the hydrolysis of 5,10-methenyltetrahydrofolate to 10-formyltetrahydrofolate.</text>
</comment>
<reference evidence="16" key="1">
    <citation type="submission" date="2008-01" db="EMBL/GenBank/DDBJ databases">
        <title>Complete sequence of Thermoanaerobacter pseudethanolicus 39E.</title>
        <authorList>
            <person name="Copeland A."/>
            <person name="Lucas S."/>
            <person name="Lapidus A."/>
            <person name="Barry K."/>
            <person name="Glavina del Rio T."/>
            <person name="Dalin E."/>
            <person name="Tice H."/>
            <person name="Pitluck S."/>
            <person name="Bruce D."/>
            <person name="Goodwin L."/>
            <person name="Saunders E."/>
            <person name="Brettin T."/>
            <person name="Detter J.C."/>
            <person name="Han C."/>
            <person name="Schmutz J."/>
            <person name="Larimer F."/>
            <person name="Land M."/>
            <person name="Hauser L."/>
            <person name="Kyrpides N."/>
            <person name="Lykidis A."/>
            <person name="Hemme C."/>
            <person name="Fields M.W."/>
            <person name="He Z."/>
            <person name="Zhou J."/>
            <person name="Richardson P."/>
        </authorList>
    </citation>
    <scope>NUCLEOTIDE SEQUENCE [LARGE SCALE GENOMIC DNA]</scope>
    <source>
        <strain evidence="16">ATCC 33223 / DSM 2355 / 39E</strain>
    </source>
</reference>
<keyword evidence="4 12" id="KW-0028">Amino-acid biosynthesis</keyword>
<evidence type="ECO:0000256" key="6">
    <source>
        <dbReference type="ARBA" id="ARBA00022801"/>
    </source>
</evidence>
<dbReference type="HOGENOM" id="CLU_034045_2_1_9"/>
<dbReference type="Pfam" id="PF02882">
    <property type="entry name" value="THF_DHG_CYH_C"/>
    <property type="match status" value="1"/>
</dbReference>
<dbReference type="Gene3D" id="3.40.50.720">
    <property type="entry name" value="NAD(P)-binding Rossmann-like Domain"/>
    <property type="match status" value="1"/>
</dbReference>
<dbReference type="PRINTS" id="PR00085">
    <property type="entry name" value="THFDHDRGNASE"/>
</dbReference>
<dbReference type="UniPathway" id="UPA00193"/>
<evidence type="ECO:0000256" key="9">
    <source>
        <dbReference type="ARBA" id="ARBA00023102"/>
    </source>
</evidence>
<evidence type="ECO:0000259" key="14">
    <source>
        <dbReference type="Pfam" id="PF02882"/>
    </source>
</evidence>
<dbReference type="InterPro" id="IPR000672">
    <property type="entry name" value="THF_DH/CycHdrlase"/>
</dbReference>
<evidence type="ECO:0000313" key="16">
    <source>
        <dbReference type="Proteomes" id="UP000002156"/>
    </source>
</evidence>
<sequence length="286" mass="31915">MKDWRKVNQMIIDGKEISKKIREEVKREIKKFGYKPKLAILMAGDDESSKVYANSKVKACENVGIEAKIYYFSESEESKFFDTLKFLNEDKNTHGIMIEMPLPKNFNAELVYDTINPYKDVDCISNYNMGRLFAGKPLFVPCTPKAILHILECINTQFEGKHAVVIGRSNILGKPVAKLLLDKNCTVTVCHSKTKDLAYYTRQADILVLAAGKMNLVKGDMVKEGAILIDAGINVYQDNIYGDADFESVKDLCSYVTPVPGGVGPVTTAMILKNTLEAFKYAVKGA</sequence>
<keyword evidence="3 12" id="KW-0554">One-carbon metabolism</keyword>